<feature type="region of interest" description="Disordered" evidence="1">
    <location>
        <begin position="52"/>
        <end position="86"/>
    </location>
</feature>
<evidence type="ECO:0000256" key="1">
    <source>
        <dbReference type="SAM" id="MobiDB-lite"/>
    </source>
</evidence>
<sequence>MNISSLLTGIVIGAAATNMMSKNNQNGSVNQIADLAKGKMMDFATSGMNFVGDSFGESPTSGSTHNSTHESPATSGTQTQTYSKESSMKMVKDFIKQNPDVKYEVDMILKETNTVIPGL</sequence>
<keyword evidence="3" id="KW-1185">Reference proteome</keyword>
<reference evidence="2 3" key="1">
    <citation type="submission" date="2016-03" db="EMBL/GenBank/DDBJ databases">
        <title>Draft genome sequence of Paenibacillus antarcticus CECT 5836.</title>
        <authorList>
            <person name="Shin S.-K."/>
            <person name="Yi H."/>
        </authorList>
    </citation>
    <scope>NUCLEOTIDE SEQUENCE [LARGE SCALE GENOMIC DNA]</scope>
    <source>
        <strain evidence="2 3">CECT 5836</strain>
    </source>
</reference>
<name>A0A168PP46_9BACL</name>
<dbReference type="EMBL" id="LVJI01000014">
    <property type="protein sequence ID" value="OAB46944.1"/>
    <property type="molecule type" value="Genomic_DNA"/>
</dbReference>
<protein>
    <submittedName>
        <fullName evidence="2">Uncharacterized protein</fullName>
    </submittedName>
</protein>
<dbReference type="Proteomes" id="UP000077355">
    <property type="component" value="Unassembled WGS sequence"/>
</dbReference>
<evidence type="ECO:0000313" key="2">
    <source>
        <dbReference type="EMBL" id="OAB46944.1"/>
    </source>
</evidence>
<organism evidence="2 3">
    <name type="scientific">Paenibacillus antarcticus</name>
    <dbReference type="NCBI Taxonomy" id="253703"/>
    <lineage>
        <taxon>Bacteria</taxon>
        <taxon>Bacillati</taxon>
        <taxon>Bacillota</taxon>
        <taxon>Bacilli</taxon>
        <taxon>Bacillales</taxon>
        <taxon>Paenibacillaceae</taxon>
        <taxon>Paenibacillus</taxon>
    </lineage>
</organism>
<dbReference type="OrthoDB" id="2656835at2"/>
<accession>A0A168PP46</accession>
<feature type="compositionally biased region" description="Polar residues" evidence="1">
    <location>
        <begin position="57"/>
        <end position="85"/>
    </location>
</feature>
<dbReference type="AlphaFoldDB" id="A0A168PP46"/>
<gene>
    <name evidence="2" type="ORF">PBAT_09800</name>
</gene>
<proteinExistence type="predicted"/>
<evidence type="ECO:0000313" key="3">
    <source>
        <dbReference type="Proteomes" id="UP000077355"/>
    </source>
</evidence>
<dbReference type="RefSeq" id="WP_149466363.1">
    <property type="nucleotide sequence ID" value="NZ_CP043611.1"/>
</dbReference>
<comment type="caution">
    <text evidence="2">The sequence shown here is derived from an EMBL/GenBank/DDBJ whole genome shotgun (WGS) entry which is preliminary data.</text>
</comment>